<gene>
    <name evidence="2" type="ORF">S01H4_65691</name>
</gene>
<name>X1F636_9ZZZZ</name>
<feature type="compositionally biased region" description="Acidic residues" evidence="1">
    <location>
        <begin position="1"/>
        <end position="11"/>
    </location>
</feature>
<feature type="non-terminal residue" evidence="2">
    <location>
        <position position="44"/>
    </location>
</feature>
<comment type="caution">
    <text evidence="2">The sequence shown here is derived from an EMBL/GenBank/DDBJ whole genome shotgun (WGS) entry which is preliminary data.</text>
</comment>
<feature type="compositionally biased region" description="Basic and acidic residues" evidence="1">
    <location>
        <begin position="12"/>
        <end position="26"/>
    </location>
</feature>
<evidence type="ECO:0000313" key="2">
    <source>
        <dbReference type="EMBL" id="GAH28010.1"/>
    </source>
</evidence>
<accession>X1F636</accession>
<reference evidence="2" key="1">
    <citation type="journal article" date="2014" name="Front. Microbiol.">
        <title>High frequency of phylogenetically diverse reductive dehalogenase-homologous genes in deep subseafloor sedimentary metagenomes.</title>
        <authorList>
            <person name="Kawai M."/>
            <person name="Futagami T."/>
            <person name="Toyoda A."/>
            <person name="Takaki Y."/>
            <person name="Nishi S."/>
            <person name="Hori S."/>
            <person name="Arai W."/>
            <person name="Tsubouchi T."/>
            <person name="Morono Y."/>
            <person name="Uchiyama I."/>
            <person name="Ito T."/>
            <person name="Fujiyama A."/>
            <person name="Inagaki F."/>
            <person name="Takami H."/>
        </authorList>
    </citation>
    <scope>NUCLEOTIDE SEQUENCE</scope>
    <source>
        <strain evidence="2">Expedition CK06-06</strain>
    </source>
</reference>
<organism evidence="2">
    <name type="scientific">marine sediment metagenome</name>
    <dbReference type="NCBI Taxonomy" id="412755"/>
    <lineage>
        <taxon>unclassified sequences</taxon>
        <taxon>metagenomes</taxon>
        <taxon>ecological metagenomes</taxon>
    </lineage>
</organism>
<evidence type="ECO:0000256" key="1">
    <source>
        <dbReference type="SAM" id="MobiDB-lite"/>
    </source>
</evidence>
<dbReference type="AlphaFoldDB" id="X1F636"/>
<sequence>MKEISDEELEKEMEKALKEDDSKKDQCGTALPSSKEVGLQRSDA</sequence>
<proteinExistence type="predicted"/>
<protein>
    <submittedName>
        <fullName evidence="2">Uncharacterized protein</fullName>
    </submittedName>
</protein>
<dbReference type="EMBL" id="BART01040301">
    <property type="protein sequence ID" value="GAH28010.1"/>
    <property type="molecule type" value="Genomic_DNA"/>
</dbReference>
<feature type="region of interest" description="Disordered" evidence="1">
    <location>
        <begin position="1"/>
        <end position="44"/>
    </location>
</feature>